<dbReference type="EMBL" id="NNAY01004309">
    <property type="protein sequence ID" value="OXU18065.1"/>
    <property type="molecule type" value="Genomic_DNA"/>
</dbReference>
<proteinExistence type="predicted"/>
<keyword evidence="3" id="KW-1185">Reference proteome</keyword>
<protein>
    <submittedName>
        <fullName evidence="2">Uncharacterized protein</fullName>
    </submittedName>
</protein>
<evidence type="ECO:0000313" key="3">
    <source>
        <dbReference type="Proteomes" id="UP000215335"/>
    </source>
</evidence>
<sequence>MKSSKNKVMKSTELYQEYPMRRDTIKTPSRFIPIWIFTPATIRTALAPIPERTEQLEKYAETLFTLQPWQWQLLLLFLVSLSPLSFFGLATIEPLRDCLCVRLGRGCVCARGKTLALTSCRIQNRNFGRTLLLLFLLVYSSRDGRHNFFSFNGARTHILDSELIASIKNTSDLRASFLGNGSEPSEIKYMLQYFINYDKQ</sequence>
<dbReference type="Proteomes" id="UP000215335">
    <property type="component" value="Unassembled WGS sequence"/>
</dbReference>
<gene>
    <name evidence="2" type="ORF">TSAR_012910</name>
</gene>
<feature type="transmembrane region" description="Helical" evidence="1">
    <location>
        <begin position="31"/>
        <end position="49"/>
    </location>
</feature>
<keyword evidence="1" id="KW-0812">Transmembrane</keyword>
<name>A0A232EI91_9HYME</name>
<organism evidence="2 3">
    <name type="scientific">Trichomalopsis sarcophagae</name>
    <dbReference type="NCBI Taxonomy" id="543379"/>
    <lineage>
        <taxon>Eukaryota</taxon>
        <taxon>Metazoa</taxon>
        <taxon>Ecdysozoa</taxon>
        <taxon>Arthropoda</taxon>
        <taxon>Hexapoda</taxon>
        <taxon>Insecta</taxon>
        <taxon>Pterygota</taxon>
        <taxon>Neoptera</taxon>
        <taxon>Endopterygota</taxon>
        <taxon>Hymenoptera</taxon>
        <taxon>Apocrita</taxon>
        <taxon>Proctotrupomorpha</taxon>
        <taxon>Chalcidoidea</taxon>
        <taxon>Pteromalidae</taxon>
        <taxon>Pteromalinae</taxon>
        <taxon>Trichomalopsis</taxon>
    </lineage>
</organism>
<keyword evidence="1" id="KW-1133">Transmembrane helix</keyword>
<dbReference type="AlphaFoldDB" id="A0A232EI91"/>
<reference evidence="2 3" key="1">
    <citation type="journal article" date="2017" name="Curr. Biol.">
        <title>The Evolution of Venom by Co-option of Single-Copy Genes.</title>
        <authorList>
            <person name="Martinson E.O."/>
            <person name="Mrinalini"/>
            <person name="Kelkar Y.D."/>
            <person name="Chang C.H."/>
            <person name="Werren J.H."/>
        </authorList>
    </citation>
    <scope>NUCLEOTIDE SEQUENCE [LARGE SCALE GENOMIC DNA]</scope>
    <source>
        <strain evidence="2 3">Alberta</strain>
        <tissue evidence="2">Whole body</tissue>
    </source>
</reference>
<evidence type="ECO:0000256" key="1">
    <source>
        <dbReference type="SAM" id="Phobius"/>
    </source>
</evidence>
<comment type="caution">
    <text evidence="2">The sequence shown here is derived from an EMBL/GenBank/DDBJ whole genome shotgun (WGS) entry which is preliminary data.</text>
</comment>
<accession>A0A232EI91</accession>
<feature type="transmembrane region" description="Helical" evidence="1">
    <location>
        <begin position="69"/>
        <end position="92"/>
    </location>
</feature>
<keyword evidence="1" id="KW-0472">Membrane</keyword>
<evidence type="ECO:0000313" key="2">
    <source>
        <dbReference type="EMBL" id="OXU18065.1"/>
    </source>
</evidence>